<evidence type="ECO:0008006" key="4">
    <source>
        <dbReference type="Google" id="ProtNLM"/>
    </source>
</evidence>
<dbReference type="Proteomes" id="UP000015527">
    <property type="component" value="Unassembled WGS sequence"/>
</dbReference>
<organism evidence="2 3">
    <name type="scientific">Novosphingobium lindaniclasticum LE124</name>
    <dbReference type="NCBI Taxonomy" id="1096930"/>
    <lineage>
        <taxon>Bacteria</taxon>
        <taxon>Pseudomonadati</taxon>
        <taxon>Pseudomonadota</taxon>
        <taxon>Alphaproteobacteria</taxon>
        <taxon>Sphingomonadales</taxon>
        <taxon>Sphingomonadaceae</taxon>
        <taxon>Novosphingobium</taxon>
    </lineage>
</organism>
<sequence length="249" mass="27524">MLQKRAVHNGAGSFLIPDNRMRRALACCIAYALVLVAASPAAAETREDEQVWVNLTAMGAIAGDVVYFAEIQPRMGDGVSRLDQLLLRGAVGLKLSPSVTVYQGYAHVVVPTEGGKDVNEERSFQQLNWAMGKPWGGELTSRTRLEQRWRSDGGDTGWRLREMLRYEKPLKPGTNTVNALVYAEGFLALNDTDWGARGGFDQLRSFVGLELGVKDATTVELGYLNQVIDQTRGRTRVNHVASVSLFFRH</sequence>
<dbReference type="AlphaFoldDB" id="T0I0P5"/>
<accession>T0I0P5</accession>
<keyword evidence="3" id="KW-1185">Reference proteome</keyword>
<evidence type="ECO:0000313" key="2">
    <source>
        <dbReference type="EMBL" id="EQB17838.1"/>
    </source>
</evidence>
<evidence type="ECO:0000313" key="3">
    <source>
        <dbReference type="Proteomes" id="UP000015527"/>
    </source>
</evidence>
<feature type="chain" id="PRO_5004564107" description="DUF2490 domain-containing protein" evidence="1">
    <location>
        <begin position="44"/>
        <end position="249"/>
    </location>
</feature>
<dbReference type="eggNOG" id="ENOG5032VFQ">
    <property type="taxonomic scope" value="Bacteria"/>
</dbReference>
<dbReference type="Pfam" id="PF10677">
    <property type="entry name" value="DUF2490"/>
    <property type="match status" value="1"/>
</dbReference>
<dbReference type="EMBL" id="ATHL01000050">
    <property type="protein sequence ID" value="EQB17838.1"/>
    <property type="molecule type" value="Genomic_DNA"/>
</dbReference>
<protein>
    <recommendedName>
        <fullName evidence="4">DUF2490 domain-containing protein</fullName>
    </recommendedName>
</protein>
<dbReference type="PATRIC" id="fig|1096930.3.peg.1293"/>
<evidence type="ECO:0000256" key="1">
    <source>
        <dbReference type="SAM" id="SignalP"/>
    </source>
</evidence>
<keyword evidence="1" id="KW-0732">Signal</keyword>
<comment type="caution">
    <text evidence="2">The sequence shown here is derived from an EMBL/GenBank/DDBJ whole genome shotgun (WGS) entry which is preliminary data.</text>
</comment>
<gene>
    <name evidence="2" type="ORF">L284_06570</name>
</gene>
<reference evidence="2 3" key="1">
    <citation type="journal article" date="2013" name="Genome Announc.">
        <title>Genome Sequence of Novosphingobium lindaniclasticum LE124T, Isolated from a Hexachlorocyclohexane Dumpsite.</title>
        <authorList>
            <person name="Saxena A."/>
            <person name="Nayyar N."/>
            <person name="Sangwan N."/>
            <person name="Kumari R."/>
            <person name="Khurana J.P."/>
            <person name="Lal R."/>
        </authorList>
    </citation>
    <scope>NUCLEOTIDE SEQUENCE [LARGE SCALE GENOMIC DNA]</scope>
    <source>
        <strain evidence="2 3">LE124</strain>
    </source>
</reference>
<dbReference type="InterPro" id="IPR019619">
    <property type="entry name" value="DUF2490"/>
</dbReference>
<name>T0I0P5_9SPHN</name>
<feature type="signal peptide" evidence="1">
    <location>
        <begin position="1"/>
        <end position="43"/>
    </location>
</feature>
<proteinExistence type="predicted"/>